<evidence type="ECO:0008006" key="8">
    <source>
        <dbReference type="Google" id="ProtNLM"/>
    </source>
</evidence>
<evidence type="ECO:0000256" key="2">
    <source>
        <dbReference type="ARBA" id="ARBA00023125"/>
    </source>
</evidence>
<feature type="domain" description="HTH crp-type" evidence="5">
    <location>
        <begin position="143"/>
        <end position="214"/>
    </location>
</feature>
<feature type="domain" description="Cyclic nucleotide-binding" evidence="4">
    <location>
        <begin position="32"/>
        <end position="113"/>
    </location>
</feature>
<protein>
    <recommendedName>
        <fullName evidence="8">Crp/Fnr family transcriptional regulator</fullName>
    </recommendedName>
</protein>
<dbReference type="SUPFAM" id="SSF46785">
    <property type="entry name" value="Winged helix' DNA-binding domain"/>
    <property type="match status" value="1"/>
</dbReference>
<evidence type="ECO:0000256" key="1">
    <source>
        <dbReference type="ARBA" id="ARBA00023015"/>
    </source>
</evidence>
<name>A0A9W6PQY8_9ACTN</name>
<reference evidence="6" key="1">
    <citation type="submission" date="2023-02" db="EMBL/GenBank/DDBJ databases">
        <title>Kitasatospora phosalacinea NBRC 14362.</title>
        <authorList>
            <person name="Ichikawa N."/>
            <person name="Sato H."/>
            <person name="Tonouchi N."/>
        </authorList>
    </citation>
    <scope>NUCLEOTIDE SEQUENCE</scope>
    <source>
        <strain evidence="6">NBRC 14362</strain>
    </source>
</reference>
<comment type="caution">
    <text evidence="6">The sequence shown here is derived from an EMBL/GenBank/DDBJ whole genome shotgun (WGS) entry which is preliminary data.</text>
</comment>
<evidence type="ECO:0000259" key="4">
    <source>
        <dbReference type="PROSITE" id="PS50042"/>
    </source>
</evidence>
<dbReference type="InterPro" id="IPR000595">
    <property type="entry name" value="cNMP-bd_dom"/>
</dbReference>
<evidence type="ECO:0000313" key="7">
    <source>
        <dbReference type="Proteomes" id="UP001165143"/>
    </source>
</evidence>
<dbReference type="InterPro" id="IPR036390">
    <property type="entry name" value="WH_DNA-bd_sf"/>
</dbReference>
<gene>
    <name evidence="6" type="ORF">Kpho01_73840</name>
</gene>
<dbReference type="OrthoDB" id="41390at2"/>
<dbReference type="PROSITE" id="PS00889">
    <property type="entry name" value="CNMP_BINDING_2"/>
    <property type="match status" value="1"/>
</dbReference>
<dbReference type="GO" id="GO:0003677">
    <property type="term" value="F:DNA binding"/>
    <property type="evidence" value="ECO:0007669"/>
    <property type="project" value="UniProtKB-KW"/>
</dbReference>
<proteinExistence type="predicted"/>
<keyword evidence="1" id="KW-0805">Transcription regulation</keyword>
<dbReference type="InterPro" id="IPR014710">
    <property type="entry name" value="RmlC-like_jellyroll"/>
</dbReference>
<dbReference type="Gene3D" id="2.60.120.10">
    <property type="entry name" value="Jelly Rolls"/>
    <property type="match status" value="1"/>
</dbReference>
<dbReference type="InterPro" id="IPR050397">
    <property type="entry name" value="Env_Response_Regulators"/>
</dbReference>
<dbReference type="Pfam" id="PF00027">
    <property type="entry name" value="cNMP_binding"/>
    <property type="match status" value="1"/>
</dbReference>
<evidence type="ECO:0000256" key="3">
    <source>
        <dbReference type="ARBA" id="ARBA00023163"/>
    </source>
</evidence>
<dbReference type="AlphaFoldDB" id="A0A9W6PQY8"/>
<keyword evidence="2" id="KW-0238">DNA-binding</keyword>
<evidence type="ECO:0000313" key="6">
    <source>
        <dbReference type="EMBL" id="GLW59374.1"/>
    </source>
</evidence>
<dbReference type="EMBL" id="BSRX01000079">
    <property type="protein sequence ID" value="GLW59374.1"/>
    <property type="molecule type" value="Genomic_DNA"/>
</dbReference>
<dbReference type="CDD" id="cd00038">
    <property type="entry name" value="CAP_ED"/>
    <property type="match status" value="1"/>
</dbReference>
<dbReference type="SUPFAM" id="SSF51206">
    <property type="entry name" value="cAMP-binding domain-like"/>
    <property type="match status" value="1"/>
</dbReference>
<keyword evidence="3" id="KW-0804">Transcription</keyword>
<dbReference type="PROSITE" id="PS50042">
    <property type="entry name" value="CNMP_BINDING_3"/>
    <property type="match status" value="1"/>
</dbReference>
<dbReference type="InterPro" id="IPR012318">
    <property type="entry name" value="HTH_CRP"/>
</dbReference>
<organism evidence="6 7">
    <name type="scientific">Kitasatospora phosalacinea</name>
    <dbReference type="NCBI Taxonomy" id="2065"/>
    <lineage>
        <taxon>Bacteria</taxon>
        <taxon>Bacillati</taxon>
        <taxon>Actinomycetota</taxon>
        <taxon>Actinomycetes</taxon>
        <taxon>Kitasatosporales</taxon>
        <taxon>Streptomycetaceae</taxon>
        <taxon>Kitasatospora</taxon>
    </lineage>
</organism>
<dbReference type="InterPro" id="IPR018490">
    <property type="entry name" value="cNMP-bd_dom_sf"/>
</dbReference>
<dbReference type="PROSITE" id="PS51063">
    <property type="entry name" value="HTH_CRP_2"/>
    <property type="match status" value="1"/>
</dbReference>
<dbReference type="InterPro" id="IPR036388">
    <property type="entry name" value="WH-like_DNA-bd_sf"/>
</dbReference>
<sequence length="222" mass="23748">MQGGHVYLCHESLIGDQLWSKLRHLAPERNRPARSVLLRQGDPGTQVILLSSGSTLVTLTGSGGERTLLAVRGPGELLGELAVLDDQPRSASVIAAEPCRVHLIPAPDFINFVNEHDLMAPLLRHAIARVREAEAVRLEMATSPVPVRLAAALGRLVRAASQSGAETLVRLTQTELSQLIGASRNGVGSALKPWRERGWLGTEAGGGLVIRDMSAIETDART</sequence>
<dbReference type="GO" id="GO:0003700">
    <property type="term" value="F:DNA-binding transcription factor activity"/>
    <property type="evidence" value="ECO:0007669"/>
    <property type="project" value="TreeGrafter"/>
</dbReference>
<evidence type="ECO:0000259" key="5">
    <source>
        <dbReference type="PROSITE" id="PS51063"/>
    </source>
</evidence>
<dbReference type="GO" id="GO:0005829">
    <property type="term" value="C:cytosol"/>
    <property type="evidence" value="ECO:0007669"/>
    <property type="project" value="TreeGrafter"/>
</dbReference>
<dbReference type="Proteomes" id="UP001165143">
    <property type="component" value="Unassembled WGS sequence"/>
</dbReference>
<accession>A0A9W6PQY8</accession>
<dbReference type="SMART" id="SM00100">
    <property type="entry name" value="cNMP"/>
    <property type="match status" value="1"/>
</dbReference>
<dbReference type="PANTHER" id="PTHR24567">
    <property type="entry name" value="CRP FAMILY TRANSCRIPTIONAL REGULATORY PROTEIN"/>
    <property type="match status" value="1"/>
</dbReference>
<dbReference type="InterPro" id="IPR018488">
    <property type="entry name" value="cNMP-bd_CS"/>
</dbReference>
<dbReference type="Pfam" id="PF13545">
    <property type="entry name" value="HTH_Crp_2"/>
    <property type="match status" value="1"/>
</dbReference>
<dbReference type="PANTHER" id="PTHR24567:SF74">
    <property type="entry name" value="HTH-TYPE TRANSCRIPTIONAL REGULATOR ARCR"/>
    <property type="match status" value="1"/>
</dbReference>
<dbReference type="Gene3D" id="1.10.10.10">
    <property type="entry name" value="Winged helix-like DNA-binding domain superfamily/Winged helix DNA-binding domain"/>
    <property type="match status" value="1"/>
</dbReference>
<dbReference type="RefSeq" id="WP_081974152.1">
    <property type="nucleotide sequence ID" value="NZ_BSRX01000079.1"/>
</dbReference>